<dbReference type="Proteomes" id="UP001203880">
    <property type="component" value="Unassembled WGS sequence"/>
</dbReference>
<name>A0ABT0Q556_9RHOB</name>
<dbReference type="RefSeq" id="WP_249711272.1">
    <property type="nucleotide sequence ID" value="NZ_JAMFMB010000020.1"/>
</dbReference>
<evidence type="ECO:0008006" key="3">
    <source>
        <dbReference type="Google" id="ProtNLM"/>
    </source>
</evidence>
<protein>
    <recommendedName>
        <fullName evidence="3">VCBS repeat-containing protein</fullName>
    </recommendedName>
</protein>
<comment type="caution">
    <text evidence="1">The sequence shown here is derived from an EMBL/GenBank/DDBJ whole genome shotgun (WGS) entry which is preliminary data.</text>
</comment>
<sequence length="502" mass="55042">MAVPIAAGSVMDGRETGLSVACCLIVLLAGLSPAVASPYPENPMVFDLDIPLAAPWRGGLFAHDLTGDGDMDFVITTLGHVAAYSAKGVRLWHVRDDINLGQEARRMHFPGRHGPGAIAGDMDGDGAQEVAYLRPDGTLVIRDGRTGQIERSYDFPGAQGLAIADFRGTGDRDAVLQYSQNELQAINLEDGETLWHVTDWMGVEHGIVRTLDLDGDGRDEVLGPIMLDPEGKFLRSAAREGTKMNSFDSLAVGDILPVPGLEVALAEQHGNDETIVIGATEPGWWRYHEPGGIWAIGECRYGEDPDKLAVGEFDPDRPGQEVFARSSCGNHPWVMAGDGNVIASWSVSDTAPPGWCHVGDCRFDPEASFLQRLADRIRVDLRGGRSPRRGEYGIDLVRPVHWDGNGQQLLFVTERHVDGQIALVDALTGEFLRVWPTEAARTYAADVAGDAREELIVLEARPEGSALKIFWNEEAAEDVPQDRLWKDRAYRRVRQNWNYYSP</sequence>
<dbReference type="SUPFAM" id="SSF50998">
    <property type="entry name" value="Quinoprotein alcohol dehydrogenase-like"/>
    <property type="match status" value="1"/>
</dbReference>
<organism evidence="1 2">
    <name type="scientific">Ruegeria spongiae</name>
    <dbReference type="NCBI Taxonomy" id="2942209"/>
    <lineage>
        <taxon>Bacteria</taxon>
        <taxon>Pseudomonadati</taxon>
        <taxon>Pseudomonadota</taxon>
        <taxon>Alphaproteobacteria</taxon>
        <taxon>Rhodobacterales</taxon>
        <taxon>Roseobacteraceae</taxon>
        <taxon>Ruegeria</taxon>
    </lineage>
</organism>
<evidence type="ECO:0000313" key="2">
    <source>
        <dbReference type="Proteomes" id="UP001203880"/>
    </source>
</evidence>
<evidence type="ECO:0000313" key="1">
    <source>
        <dbReference type="EMBL" id="MCL6284940.1"/>
    </source>
</evidence>
<dbReference type="Gene3D" id="2.130.10.10">
    <property type="entry name" value="YVTN repeat-like/Quinoprotein amine dehydrogenase"/>
    <property type="match status" value="1"/>
</dbReference>
<keyword evidence="2" id="KW-1185">Reference proteome</keyword>
<proteinExistence type="predicted"/>
<dbReference type="EMBL" id="JAMFMB010000020">
    <property type="protein sequence ID" value="MCL6284940.1"/>
    <property type="molecule type" value="Genomic_DNA"/>
</dbReference>
<dbReference type="InterPro" id="IPR015943">
    <property type="entry name" value="WD40/YVTN_repeat-like_dom_sf"/>
</dbReference>
<reference evidence="1" key="1">
    <citation type="submission" date="2022-05" db="EMBL/GenBank/DDBJ databases">
        <authorList>
            <person name="Park J.-S."/>
        </authorList>
    </citation>
    <scope>NUCLEOTIDE SEQUENCE</scope>
    <source>
        <strain evidence="1">2012CJ41-6</strain>
    </source>
</reference>
<dbReference type="InterPro" id="IPR011047">
    <property type="entry name" value="Quinoprotein_ADH-like_sf"/>
</dbReference>
<accession>A0ABT0Q556</accession>
<gene>
    <name evidence="1" type="ORF">M3P21_15515</name>
</gene>